<keyword evidence="1" id="KW-0547">Nucleotide-binding</keyword>
<evidence type="ECO:0000256" key="2">
    <source>
        <dbReference type="ARBA" id="ARBA00022840"/>
    </source>
</evidence>
<evidence type="ECO:0000313" key="3">
    <source>
        <dbReference type="EMBL" id="CAA3030254.1"/>
    </source>
</evidence>
<dbReference type="GO" id="GO:0000027">
    <property type="term" value="P:ribosomal large subunit assembly"/>
    <property type="evidence" value="ECO:0007669"/>
    <property type="project" value="TreeGrafter"/>
</dbReference>
<organism evidence="3 4">
    <name type="scientific">Olea europaea subsp. europaea</name>
    <dbReference type="NCBI Taxonomy" id="158383"/>
    <lineage>
        <taxon>Eukaryota</taxon>
        <taxon>Viridiplantae</taxon>
        <taxon>Streptophyta</taxon>
        <taxon>Embryophyta</taxon>
        <taxon>Tracheophyta</taxon>
        <taxon>Spermatophyta</taxon>
        <taxon>Magnoliopsida</taxon>
        <taxon>eudicotyledons</taxon>
        <taxon>Gunneridae</taxon>
        <taxon>Pentapetalae</taxon>
        <taxon>asterids</taxon>
        <taxon>lamiids</taxon>
        <taxon>Lamiales</taxon>
        <taxon>Oleaceae</taxon>
        <taxon>Oleeae</taxon>
        <taxon>Olea</taxon>
    </lineage>
</organism>
<accession>A0A8S0VKP2</accession>
<comment type="caution">
    <text evidence="3">The sequence shown here is derived from an EMBL/GenBank/DDBJ whole genome shotgun (WGS) entry which is preliminary data.</text>
</comment>
<name>A0A8S0VKP2_OLEEU</name>
<sequence length="743" mass="85240">MEKITSLEVEIQVREECVHLAGSSEKDANNYKVKLLENLNAEQRRLRRKISFRSDPGKYGELKRECDDFRKLVSSSIDWIMNVKSMRIEKVTDQLKNWQVTASCFIERLSNVYSSYVDVVQPVQVAIYEMKFGLSLILSSLLSKKYLEYIGEHDMEMVLRTIYTFMRFPRGCAARTVSINVDNKQAKLSSSDIELPTSIGAVNLNLLEKIIGFTKNSINNRTVLTSQLRISIYQNVLAQIKHSVADARFLDYATFKLLDEIFDKFAREWMHMKLKVKAREDNQAQQFKFKTRAFKIESIIEIDISNLASLLPNESFSEWEEMLSEEHVEKLTLPSLMPCVVMEMSDEEHESLEEDWDSTVEFNLNDLVQVHNQLFGSLDLVRNPGNMHVSDLDRLSSFLGSYTLGVQMIKDLKGLFSSRFDAKVTPEHLLRLCIEHDHKFKLSHKLTHTYNFYKDPNSSMMVKLVEPVMILKRRILVLLNEWDDHPALQKILDVIEMILALPLSTPLAKVLSGLQFLLNRVQILQETVAKFPLWDELDPILMLASSWHKLEFESWPALLDELQLQFEMNAAKVISKVNVSGVFRILERIEASRRNIETELKEVLKLCRWDRVEIHWNAETSKRTRQKLKKIIQKYTSSILGGRFGASRRRVLVLGLGCVGRFWSSILSGRFGASGRRVLVLGHCSVLPIRIPVGLCRVLLGFLASLPGRLSQLFGSPLPARVLWCCSLSGVGQVPLLAVWCLA</sequence>
<dbReference type="GO" id="GO:0030687">
    <property type="term" value="C:preribosome, large subunit precursor"/>
    <property type="evidence" value="ECO:0007669"/>
    <property type="project" value="TreeGrafter"/>
</dbReference>
<keyword evidence="4" id="KW-1185">Reference proteome</keyword>
<protein>
    <submittedName>
        <fullName evidence="3">Midasin, partial</fullName>
    </submittedName>
</protein>
<evidence type="ECO:0000256" key="1">
    <source>
        <dbReference type="ARBA" id="ARBA00022741"/>
    </source>
</evidence>
<proteinExistence type="predicted"/>
<reference evidence="3 4" key="1">
    <citation type="submission" date="2019-12" db="EMBL/GenBank/DDBJ databases">
        <authorList>
            <person name="Alioto T."/>
            <person name="Alioto T."/>
            <person name="Gomez Garrido J."/>
        </authorList>
    </citation>
    <scope>NUCLEOTIDE SEQUENCE [LARGE SCALE GENOMIC DNA]</scope>
</reference>
<dbReference type="PANTHER" id="PTHR48103">
    <property type="entry name" value="MIDASIN-RELATED"/>
    <property type="match status" value="1"/>
</dbReference>
<dbReference type="AlphaFoldDB" id="A0A8S0VKP2"/>
<dbReference type="GO" id="GO:0005634">
    <property type="term" value="C:nucleus"/>
    <property type="evidence" value="ECO:0007669"/>
    <property type="project" value="TreeGrafter"/>
</dbReference>
<keyword evidence="2" id="KW-0067">ATP-binding</keyword>
<evidence type="ECO:0000313" key="4">
    <source>
        <dbReference type="Proteomes" id="UP000594638"/>
    </source>
</evidence>
<dbReference type="OrthoDB" id="5186at2759"/>
<dbReference type="Proteomes" id="UP000594638">
    <property type="component" value="Unassembled WGS sequence"/>
</dbReference>
<dbReference type="GO" id="GO:0005524">
    <property type="term" value="F:ATP binding"/>
    <property type="evidence" value="ECO:0007669"/>
    <property type="project" value="UniProtKB-KW"/>
</dbReference>
<dbReference type="GO" id="GO:0000055">
    <property type="term" value="P:ribosomal large subunit export from nucleus"/>
    <property type="evidence" value="ECO:0007669"/>
    <property type="project" value="TreeGrafter"/>
</dbReference>
<gene>
    <name evidence="3" type="ORF">OLEA9_A084771</name>
</gene>
<dbReference type="EMBL" id="CACTIH010009360">
    <property type="protein sequence ID" value="CAA3030254.1"/>
    <property type="molecule type" value="Genomic_DNA"/>
</dbReference>
<dbReference type="PANTHER" id="PTHR48103:SF2">
    <property type="entry name" value="MIDASIN"/>
    <property type="match status" value="1"/>
</dbReference>
<dbReference type="Gramene" id="OE9A084771T1">
    <property type="protein sequence ID" value="OE9A084771C1"/>
    <property type="gene ID" value="OE9A084771"/>
</dbReference>